<reference evidence="2 3" key="1">
    <citation type="submission" date="2019-05" db="EMBL/GenBank/DDBJ databases">
        <title>Another draft genome of Portunus trituberculatus and its Hox gene families provides insights of decapod evolution.</title>
        <authorList>
            <person name="Jeong J.-H."/>
            <person name="Song I."/>
            <person name="Kim S."/>
            <person name="Choi T."/>
            <person name="Kim D."/>
            <person name="Ryu S."/>
            <person name="Kim W."/>
        </authorList>
    </citation>
    <scope>NUCLEOTIDE SEQUENCE [LARGE SCALE GENOMIC DNA]</scope>
    <source>
        <tissue evidence="2">Muscle</tissue>
    </source>
</reference>
<evidence type="ECO:0000313" key="3">
    <source>
        <dbReference type="Proteomes" id="UP000324222"/>
    </source>
</evidence>
<evidence type="ECO:0000313" key="2">
    <source>
        <dbReference type="EMBL" id="MPC47902.1"/>
    </source>
</evidence>
<proteinExistence type="predicted"/>
<dbReference type="EMBL" id="VSRR010007991">
    <property type="protein sequence ID" value="MPC47902.1"/>
    <property type="molecule type" value="Genomic_DNA"/>
</dbReference>
<organism evidence="2 3">
    <name type="scientific">Portunus trituberculatus</name>
    <name type="common">Swimming crab</name>
    <name type="synonym">Neptunus trituberculatus</name>
    <dbReference type="NCBI Taxonomy" id="210409"/>
    <lineage>
        <taxon>Eukaryota</taxon>
        <taxon>Metazoa</taxon>
        <taxon>Ecdysozoa</taxon>
        <taxon>Arthropoda</taxon>
        <taxon>Crustacea</taxon>
        <taxon>Multicrustacea</taxon>
        <taxon>Malacostraca</taxon>
        <taxon>Eumalacostraca</taxon>
        <taxon>Eucarida</taxon>
        <taxon>Decapoda</taxon>
        <taxon>Pleocyemata</taxon>
        <taxon>Brachyura</taxon>
        <taxon>Eubrachyura</taxon>
        <taxon>Portunoidea</taxon>
        <taxon>Portunidae</taxon>
        <taxon>Portuninae</taxon>
        <taxon>Portunus</taxon>
    </lineage>
</organism>
<keyword evidence="3" id="KW-1185">Reference proteome</keyword>
<comment type="caution">
    <text evidence="2">The sequence shown here is derived from an EMBL/GenBank/DDBJ whole genome shotgun (WGS) entry which is preliminary data.</text>
</comment>
<name>A0A5B7FN60_PORTR</name>
<feature type="compositionally biased region" description="Polar residues" evidence="1">
    <location>
        <begin position="37"/>
        <end position="69"/>
    </location>
</feature>
<dbReference type="Proteomes" id="UP000324222">
    <property type="component" value="Unassembled WGS sequence"/>
</dbReference>
<accession>A0A5B7FN60</accession>
<feature type="region of interest" description="Disordered" evidence="1">
    <location>
        <begin position="34"/>
        <end position="79"/>
    </location>
</feature>
<dbReference type="AlphaFoldDB" id="A0A5B7FN60"/>
<evidence type="ECO:0000256" key="1">
    <source>
        <dbReference type="SAM" id="MobiDB-lite"/>
    </source>
</evidence>
<sequence>MAYRVAAVTQGRARGHVTPSGTALDETGCNMKRYSASGASQTPLKVQSSSLRPFPATSHSHTQGQSTKGGVTRQARGSGGRALLSLASRGIAGSCVETPTRRGFISRGEGEGKQSITRAAAVHNTALSELVCMNTKAAACCVMFLRACCSSPCCSSPSYTKLGT</sequence>
<gene>
    <name evidence="2" type="ORF">E2C01_041663</name>
</gene>
<protein>
    <submittedName>
        <fullName evidence="2">Uncharacterized protein</fullName>
    </submittedName>
</protein>